<dbReference type="AlphaFoldDB" id="A0A074ZDU1"/>
<feature type="region of interest" description="Disordered" evidence="1">
    <location>
        <begin position="1"/>
        <end position="22"/>
    </location>
</feature>
<gene>
    <name evidence="2" type="ORF">T265_07076</name>
</gene>
<accession>A0A074ZDU1</accession>
<evidence type="ECO:0000313" key="3">
    <source>
        <dbReference type="Proteomes" id="UP000054324"/>
    </source>
</evidence>
<dbReference type="EMBL" id="KL596776">
    <property type="protein sequence ID" value="KER25451.1"/>
    <property type="molecule type" value="Genomic_DNA"/>
</dbReference>
<protein>
    <submittedName>
        <fullName evidence="2">Uncharacterized protein</fullName>
    </submittedName>
</protein>
<evidence type="ECO:0000313" key="2">
    <source>
        <dbReference type="EMBL" id="KER25451.1"/>
    </source>
</evidence>
<dbReference type="Proteomes" id="UP000054324">
    <property type="component" value="Unassembled WGS sequence"/>
</dbReference>
<sequence length="113" mass="12930">MFEALSSTYLESSGRRTSRPTRPRYQFMRDVTDTQLLTFRKFSLAYLSLTKQWDASRGRQAPLRCNLDSDWPVLDLYCIVVGSSMGDFRLQTSLHAKTATFSPRVLAKSHSTT</sequence>
<dbReference type="GeneID" id="20321255"/>
<evidence type="ECO:0000256" key="1">
    <source>
        <dbReference type="SAM" id="MobiDB-lite"/>
    </source>
</evidence>
<reference evidence="2 3" key="1">
    <citation type="submission" date="2013-11" db="EMBL/GenBank/DDBJ databases">
        <title>Opisthorchis viverrini - life in the bile duct.</title>
        <authorList>
            <person name="Young N.D."/>
            <person name="Nagarajan N."/>
            <person name="Lin S.J."/>
            <person name="Korhonen P.K."/>
            <person name="Jex A.R."/>
            <person name="Hall R.S."/>
            <person name="Safavi-Hemami H."/>
            <person name="Kaewkong W."/>
            <person name="Bertrand D."/>
            <person name="Gao S."/>
            <person name="Seet Q."/>
            <person name="Wongkham S."/>
            <person name="Teh B.T."/>
            <person name="Wongkham C."/>
            <person name="Intapan P.M."/>
            <person name="Maleewong W."/>
            <person name="Yang X."/>
            <person name="Hu M."/>
            <person name="Wang Z."/>
            <person name="Hofmann A."/>
            <person name="Sternberg P.W."/>
            <person name="Tan P."/>
            <person name="Wang J."/>
            <person name="Gasser R.B."/>
        </authorList>
    </citation>
    <scope>NUCLEOTIDE SEQUENCE [LARGE SCALE GENOMIC DNA]</scope>
</reference>
<name>A0A074ZDU1_OPIVI</name>
<dbReference type="KEGG" id="ovi:T265_07076"/>
<organism evidence="2 3">
    <name type="scientific">Opisthorchis viverrini</name>
    <name type="common">Southeast Asian liver fluke</name>
    <dbReference type="NCBI Taxonomy" id="6198"/>
    <lineage>
        <taxon>Eukaryota</taxon>
        <taxon>Metazoa</taxon>
        <taxon>Spiralia</taxon>
        <taxon>Lophotrochozoa</taxon>
        <taxon>Platyhelminthes</taxon>
        <taxon>Trematoda</taxon>
        <taxon>Digenea</taxon>
        <taxon>Opisthorchiida</taxon>
        <taxon>Opisthorchiata</taxon>
        <taxon>Opisthorchiidae</taxon>
        <taxon>Opisthorchis</taxon>
    </lineage>
</organism>
<proteinExistence type="predicted"/>
<feature type="compositionally biased region" description="Polar residues" evidence="1">
    <location>
        <begin position="1"/>
        <end position="11"/>
    </location>
</feature>
<dbReference type="RefSeq" id="XP_009170778.1">
    <property type="nucleotide sequence ID" value="XM_009172514.1"/>
</dbReference>
<keyword evidence="3" id="KW-1185">Reference proteome</keyword>
<dbReference type="CTD" id="20321255"/>